<organism evidence="2 3">
    <name type="scientific">Caerostris extrusa</name>
    <name type="common">Bark spider</name>
    <name type="synonym">Caerostris bankana</name>
    <dbReference type="NCBI Taxonomy" id="172846"/>
    <lineage>
        <taxon>Eukaryota</taxon>
        <taxon>Metazoa</taxon>
        <taxon>Ecdysozoa</taxon>
        <taxon>Arthropoda</taxon>
        <taxon>Chelicerata</taxon>
        <taxon>Arachnida</taxon>
        <taxon>Araneae</taxon>
        <taxon>Araneomorphae</taxon>
        <taxon>Entelegynae</taxon>
        <taxon>Araneoidea</taxon>
        <taxon>Araneidae</taxon>
        <taxon>Caerostris</taxon>
    </lineage>
</organism>
<reference evidence="2 3" key="1">
    <citation type="submission" date="2021-06" db="EMBL/GenBank/DDBJ databases">
        <title>Caerostris extrusa draft genome.</title>
        <authorList>
            <person name="Kono N."/>
            <person name="Arakawa K."/>
        </authorList>
    </citation>
    <scope>NUCLEOTIDE SEQUENCE [LARGE SCALE GENOMIC DNA]</scope>
</reference>
<name>A0AAV4XNW2_CAEEX</name>
<keyword evidence="3" id="KW-1185">Reference proteome</keyword>
<evidence type="ECO:0000313" key="3">
    <source>
        <dbReference type="Proteomes" id="UP001054945"/>
    </source>
</evidence>
<evidence type="ECO:0000313" key="2">
    <source>
        <dbReference type="EMBL" id="GIY96354.1"/>
    </source>
</evidence>
<dbReference type="EMBL" id="BPLR01000647">
    <property type="protein sequence ID" value="GIY96354.1"/>
    <property type="molecule type" value="Genomic_DNA"/>
</dbReference>
<evidence type="ECO:0000256" key="1">
    <source>
        <dbReference type="SAM" id="MobiDB-lite"/>
    </source>
</evidence>
<dbReference type="AlphaFoldDB" id="A0AAV4XNW2"/>
<accession>A0AAV4XNW2</accession>
<sequence length="164" mass="18561">MFNCERLRYPRNLTQSSDGTLHSNGYNLARERNTNGAERSTRQRRTPLFLGDTSWAKIRFFSLYWASSNMQEPRQGDIRRTDSPLLASGERERDVKAKGAPQASSGKRGALLTLRNVRRAKTEEGRSGAHSMLGWGEQRAAGRRVVSNFEISKTTNTNTSQFSY</sequence>
<dbReference type="Proteomes" id="UP001054945">
    <property type="component" value="Unassembled WGS sequence"/>
</dbReference>
<gene>
    <name evidence="2" type="ORF">CEXT_430481</name>
</gene>
<comment type="caution">
    <text evidence="2">The sequence shown here is derived from an EMBL/GenBank/DDBJ whole genome shotgun (WGS) entry which is preliminary data.</text>
</comment>
<proteinExistence type="predicted"/>
<feature type="region of interest" description="Disordered" evidence="1">
    <location>
        <begin position="70"/>
        <end position="111"/>
    </location>
</feature>
<protein>
    <submittedName>
        <fullName evidence="2">Uncharacterized protein</fullName>
    </submittedName>
</protein>